<dbReference type="PANTHER" id="PTHR35604:SF2">
    <property type="entry name" value="TRANSPOSASE INSH FOR INSERTION SEQUENCE ELEMENT IS5A-RELATED"/>
    <property type="match status" value="1"/>
</dbReference>
<gene>
    <name evidence="1" type="ORF">BV53_05990</name>
</gene>
<protein>
    <recommendedName>
        <fullName evidence="3">Transposase</fullName>
    </recommendedName>
</protein>
<evidence type="ECO:0000313" key="1">
    <source>
        <dbReference type="EMBL" id="OOV34326.1"/>
    </source>
</evidence>
<reference evidence="1 2" key="1">
    <citation type="submission" date="2017-02" db="EMBL/GenBank/DDBJ databases">
        <title>Draft Genome Sequences of 'Candidatus Synechococcus spongiarum', Cyanobacterial Symbionts of the Mediterranean Sponge Aplysina aerophoba from two locations.</title>
        <authorList>
            <person name="Slaby B.M."/>
            <person name="Hentschel U."/>
        </authorList>
    </citation>
    <scope>NUCLEOTIDE SEQUENCE [LARGE SCALE GENOMIC DNA]</scope>
    <source>
        <strain evidence="1">LMB bulk15N</strain>
    </source>
</reference>
<dbReference type="Proteomes" id="UP000242590">
    <property type="component" value="Unassembled WGS sequence"/>
</dbReference>
<dbReference type="PANTHER" id="PTHR35604">
    <property type="entry name" value="TRANSPOSASE INSH FOR INSERTION SEQUENCE ELEMENT IS5A-RELATED"/>
    <property type="match status" value="1"/>
</dbReference>
<dbReference type="AlphaFoldDB" id="A0A1T1D0E2"/>
<sequence>MVEIEKEQRLKAPWEKLEELLQLFYGKQGKTVGAECVAVDDTAVHSLAPPDESTILAFRRLLEGKNPAETIFKKVNQHLEEKGVLTRQGAVVDATVVQAPRSTKN</sequence>
<name>A0A1T1D0E2_9SYNE</name>
<evidence type="ECO:0008006" key="3">
    <source>
        <dbReference type="Google" id="ProtNLM"/>
    </source>
</evidence>
<evidence type="ECO:0000313" key="2">
    <source>
        <dbReference type="Proteomes" id="UP000242590"/>
    </source>
</evidence>
<dbReference type="RefSeq" id="WP_078232433.1">
    <property type="nucleotide sequence ID" value="NZ_MWLE01000082.1"/>
</dbReference>
<comment type="caution">
    <text evidence="1">The sequence shown here is derived from an EMBL/GenBank/DDBJ whole genome shotgun (WGS) entry which is preliminary data.</text>
</comment>
<proteinExistence type="predicted"/>
<accession>A0A1T1D0E2</accession>
<organism evidence="1 2">
    <name type="scientific">Candidatus Synechococcus spongiarum LMB bulk15N</name>
    <dbReference type="NCBI Taxonomy" id="1943583"/>
    <lineage>
        <taxon>Bacteria</taxon>
        <taxon>Bacillati</taxon>
        <taxon>Cyanobacteriota</taxon>
        <taxon>Cyanophyceae</taxon>
        <taxon>Synechococcales</taxon>
        <taxon>Synechococcaceae</taxon>
        <taxon>Synechococcus</taxon>
    </lineage>
</organism>
<dbReference type="EMBL" id="MWLE01000082">
    <property type="protein sequence ID" value="OOV34326.1"/>
    <property type="molecule type" value="Genomic_DNA"/>
</dbReference>